<dbReference type="Proteomes" id="UP000012112">
    <property type="component" value="Unassembled WGS sequence"/>
</dbReference>
<comment type="caution">
    <text evidence="1">The sequence shown here is derived from an EMBL/GenBank/DDBJ whole genome shotgun (WGS) entry which is preliminary data.</text>
</comment>
<gene>
    <name evidence="1" type="ORF">LEP1GSC172_1864</name>
</gene>
<dbReference type="EMBL" id="AKWD02000043">
    <property type="protein sequence ID" value="EMO53534.1"/>
    <property type="molecule type" value="Genomic_DNA"/>
</dbReference>
<organism evidence="1 2">
    <name type="scientific">Leptospira noguchii</name>
    <dbReference type="NCBI Taxonomy" id="28182"/>
    <lineage>
        <taxon>Bacteria</taxon>
        <taxon>Pseudomonadati</taxon>
        <taxon>Spirochaetota</taxon>
        <taxon>Spirochaetia</taxon>
        <taxon>Leptospirales</taxon>
        <taxon>Leptospiraceae</taxon>
        <taxon>Leptospira</taxon>
    </lineage>
</organism>
<name>M6VKC7_9LEPT</name>
<evidence type="ECO:0000313" key="2">
    <source>
        <dbReference type="Proteomes" id="UP000012112"/>
    </source>
</evidence>
<dbReference type="AlphaFoldDB" id="M6VKC7"/>
<reference evidence="1 2" key="1">
    <citation type="submission" date="2013-01" db="EMBL/GenBank/DDBJ databases">
        <authorList>
            <person name="Harkins D.M."/>
            <person name="Durkin A.S."/>
            <person name="Brinkac L.M."/>
            <person name="Haft D.H."/>
            <person name="Selengut J.D."/>
            <person name="Sanka R."/>
            <person name="DePew J."/>
            <person name="Purushe J."/>
            <person name="Matthias M.A."/>
            <person name="Vinetz J.M."/>
            <person name="Sutton G.G."/>
            <person name="Nierman W.C."/>
            <person name="Fouts D.E."/>
        </authorList>
    </citation>
    <scope>NUCLEOTIDE SEQUENCE [LARGE SCALE GENOMIC DNA]</scope>
    <source>
        <strain evidence="1 2">HAI1536</strain>
    </source>
</reference>
<evidence type="ECO:0008006" key="3">
    <source>
        <dbReference type="Google" id="ProtNLM"/>
    </source>
</evidence>
<protein>
    <recommendedName>
        <fullName evidence="3">Transferase, TIGR04331 family</fullName>
    </recommendedName>
</protein>
<proteinExistence type="predicted"/>
<sequence>MNYIMDRFQVKLEADEQSANALYSSELFSGCVLKTEQIKEFSKEISKLYLILINDISQNIISCAQFSNLDIQAVKVLTRRALVPIAHFFWERLIRFYFTIRFQEKLTVIKYNFDVFPTSVIEDFEKKSNDFRYNNSIVWYLSKIWNIPISEIYEAKGISLKKSYLQREYVNQLFQIGRLKKNLNRILQKFELFFNWLPLGNKIPVLTFANAEPALRFRGFYIDTFSRLSRSWNIQHIDLNETLRSIIFNIDIKNYTTFINYLVKLGIPEKKSRSSWFSFQTFLSREYPIQYLEGLKTNFEISNGLLSRYKRKILISSGEGDTFSTFLIAAAKSLQFKIIKAQHGGHYGYLYDVSPFLEVELPSTDTFLTWGWTRMHEGSQLEHIKCVPLPSPWLSERKKYWKKLRFDIPKEYDILWMPQAMKRFTGVPQGASSIRRDVIDAFSKYMIDFIREASKKKIRVYAKPYNVITVTLLSNTYARLKKIGGEYFTCSDHFDKGLSEKILEKSSLVLWDQPGTGFLECLSGSIPTMILWDRIYCEEEEWVKADFLALEKVGVIHRSVSSLIQEYERFAKSSKDWMENSERKEIIAFFCKKFALIDDRWWVVWRSYLKQLN</sequence>
<evidence type="ECO:0000313" key="1">
    <source>
        <dbReference type="EMBL" id="EMO53534.1"/>
    </source>
</evidence>
<accession>M6VKC7</accession>